<dbReference type="Gene3D" id="3.90.190.10">
    <property type="entry name" value="Protein tyrosine phosphatase superfamily"/>
    <property type="match status" value="1"/>
</dbReference>
<dbReference type="Proteomes" id="UP001163046">
    <property type="component" value="Unassembled WGS sequence"/>
</dbReference>
<evidence type="ECO:0000313" key="2">
    <source>
        <dbReference type="EMBL" id="KAJ7310196.1"/>
    </source>
</evidence>
<evidence type="ECO:0000256" key="1">
    <source>
        <dbReference type="SAM" id="MobiDB-lite"/>
    </source>
</evidence>
<keyword evidence="2" id="KW-0378">Hydrolase</keyword>
<reference evidence="2" key="1">
    <citation type="submission" date="2023-01" db="EMBL/GenBank/DDBJ databases">
        <title>Genome assembly of the deep-sea coral Lophelia pertusa.</title>
        <authorList>
            <person name="Herrera S."/>
            <person name="Cordes E."/>
        </authorList>
    </citation>
    <scope>NUCLEOTIDE SEQUENCE</scope>
    <source>
        <strain evidence="2">USNM1676648</strain>
        <tissue evidence="2">Polyp</tissue>
    </source>
</reference>
<organism evidence="2 3">
    <name type="scientific">Desmophyllum pertusum</name>
    <dbReference type="NCBI Taxonomy" id="174260"/>
    <lineage>
        <taxon>Eukaryota</taxon>
        <taxon>Metazoa</taxon>
        <taxon>Cnidaria</taxon>
        <taxon>Anthozoa</taxon>
        <taxon>Hexacorallia</taxon>
        <taxon>Scleractinia</taxon>
        <taxon>Caryophylliina</taxon>
        <taxon>Caryophylliidae</taxon>
        <taxon>Desmophyllum</taxon>
    </lineage>
</organism>
<sequence length="171" mass="18563">MLNKPDASSTEVPVDSNDTENKDIPISGNSLEAMDVPPPIPTTPLPSDDDEPPIKPPPRRESLPKFSANNFTGDSYSNPVMNGSISGHGSGSDEEPVTTEPLIDVIEGGQYTGQNLNNLIRSVREKLDSNIHAEEFKTRVKLSGDDDNDYINASHVKIPVGDDIYDYIATQ</sequence>
<feature type="compositionally biased region" description="Polar residues" evidence="1">
    <location>
        <begin position="1"/>
        <end position="11"/>
    </location>
</feature>
<dbReference type="OrthoDB" id="165498at2759"/>
<evidence type="ECO:0000313" key="3">
    <source>
        <dbReference type="Proteomes" id="UP001163046"/>
    </source>
</evidence>
<comment type="caution">
    <text evidence="2">The sequence shown here is derived from an EMBL/GenBank/DDBJ whole genome shotgun (WGS) entry which is preliminary data.</text>
</comment>
<dbReference type="EMBL" id="MU828077">
    <property type="protein sequence ID" value="KAJ7310196.1"/>
    <property type="molecule type" value="Genomic_DNA"/>
</dbReference>
<dbReference type="SUPFAM" id="SSF52799">
    <property type="entry name" value="(Phosphotyrosine protein) phosphatases II"/>
    <property type="match status" value="1"/>
</dbReference>
<name>A0A9W9Y6S9_9CNID</name>
<feature type="region of interest" description="Disordered" evidence="1">
    <location>
        <begin position="1"/>
        <end position="97"/>
    </location>
</feature>
<proteinExistence type="predicted"/>
<dbReference type="GO" id="GO:0004725">
    <property type="term" value="F:protein tyrosine phosphatase activity"/>
    <property type="evidence" value="ECO:0007669"/>
    <property type="project" value="UniProtKB-EC"/>
</dbReference>
<keyword evidence="3" id="KW-1185">Reference proteome</keyword>
<protein>
    <submittedName>
        <fullName evidence="2">Tyrosine-protein phosphatase non-receptor type 13</fullName>
        <ecNumber evidence="2">3.1.3.48</ecNumber>
    </submittedName>
</protein>
<dbReference type="AlphaFoldDB" id="A0A9W9Y6S9"/>
<dbReference type="InterPro" id="IPR052074">
    <property type="entry name" value="NonRcpt_TyrProt_Phosphatase"/>
</dbReference>
<dbReference type="EC" id="3.1.3.48" evidence="2"/>
<feature type="non-terminal residue" evidence="2">
    <location>
        <position position="171"/>
    </location>
</feature>
<accession>A0A9W9Y6S9</accession>
<dbReference type="InterPro" id="IPR029021">
    <property type="entry name" value="Prot-tyrosine_phosphatase-like"/>
</dbReference>
<dbReference type="PANTHER" id="PTHR46900">
    <property type="entry name" value="TYROSINE-PROTEIN PHOSPHATASE NON-RECEPTOR TYPE 13"/>
    <property type="match status" value="1"/>
</dbReference>
<feature type="compositionally biased region" description="Polar residues" evidence="1">
    <location>
        <begin position="67"/>
        <end position="87"/>
    </location>
</feature>
<gene>
    <name evidence="2" type="primary">PTPN13_4</name>
    <name evidence="2" type="ORF">OS493_040156</name>
</gene>
<dbReference type="PANTHER" id="PTHR46900:SF2">
    <property type="entry name" value="TYROSINE-PROTEIN PHOSPHATASE NON-RECEPTOR TYPE 13"/>
    <property type="match status" value="1"/>
</dbReference>